<dbReference type="GO" id="GO:0008483">
    <property type="term" value="F:transaminase activity"/>
    <property type="evidence" value="ECO:0007669"/>
    <property type="project" value="UniProtKB-KW"/>
</dbReference>
<evidence type="ECO:0000313" key="8">
    <source>
        <dbReference type="EMBL" id="GAA4330808.1"/>
    </source>
</evidence>
<feature type="domain" description="HTH gntR-type" evidence="7">
    <location>
        <begin position="11"/>
        <end position="79"/>
    </location>
</feature>
<evidence type="ECO:0000256" key="5">
    <source>
        <dbReference type="ARBA" id="ARBA00023163"/>
    </source>
</evidence>
<dbReference type="Gene3D" id="1.10.10.10">
    <property type="entry name" value="Winged helix-like DNA-binding domain superfamily/Winged helix DNA-binding domain"/>
    <property type="match status" value="1"/>
</dbReference>
<dbReference type="CDD" id="cd00609">
    <property type="entry name" value="AAT_like"/>
    <property type="match status" value="1"/>
</dbReference>
<evidence type="ECO:0000256" key="2">
    <source>
        <dbReference type="ARBA" id="ARBA00022898"/>
    </source>
</evidence>
<accession>A0ABP8GWH9</accession>
<keyword evidence="8" id="KW-0032">Aminotransferase</keyword>
<evidence type="ECO:0000256" key="6">
    <source>
        <dbReference type="SAM" id="MobiDB-lite"/>
    </source>
</evidence>
<dbReference type="RefSeq" id="WP_345664909.1">
    <property type="nucleotide sequence ID" value="NZ_BAABET010000010.1"/>
</dbReference>
<gene>
    <name evidence="8" type="ORF">GCM10023086_60760</name>
</gene>
<dbReference type="SUPFAM" id="SSF53383">
    <property type="entry name" value="PLP-dependent transferases"/>
    <property type="match status" value="1"/>
</dbReference>
<keyword evidence="3" id="KW-0805">Transcription regulation</keyword>
<evidence type="ECO:0000256" key="4">
    <source>
        <dbReference type="ARBA" id="ARBA00023125"/>
    </source>
</evidence>
<organism evidence="8 9">
    <name type="scientific">Streptomyces venetus</name>
    <dbReference type="NCBI Taxonomy" id="1701086"/>
    <lineage>
        <taxon>Bacteria</taxon>
        <taxon>Bacillati</taxon>
        <taxon>Actinomycetota</taxon>
        <taxon>Actinomycetes</taxon>
        <taxon>Kitasatosporales</taxon>
        <taxon>Streptomycetaceae</taxon>
        <taxon>Streptomyces</taxon>
    </lineage>
</organism>
<keyword evidence="5" id="KW-0804">Transcription</keyword>
<sequence length="488" mass="52103">MDVHVRLDGKRDLSGQIYRQLRAAIHDGLLRPGDPLPPTRELSRRLAVARNTVGVAYERLVAEGYADSRVGSGTHVRATGLPTRGAATATGTPGSGLRPRALWAGLSPWASPEITGATTAAHDFRAGLPDARLFPYDAWRPLIAREMRLSATGGVGYGDPAGHAGLRAALARHLGLSRGVRTHPDDVLVTTGTQQALDLIGRVLLEPGDRVAVEEPGYPPARLPFLAQGADVTGVPVDAEGLLVDAIPPDTRAVYVTPAHQFPLGMPMSLRRRTALLRWARRHGAAVIEDDYDSEFRFGGRPVETLQSLDRDGHVIYVGSFSKVMLPSLRVGYLVAPATLRTALRTAKYTADWHTAVPTQAALARFVDDGLLARHIRRMQHTYAARHQSVTGLLTDHYADLTELVPSAAGLHVTAFTRGRLAEPGAVADLAGRARASGVAVYTLAEVAANRSARPGLVLGYGSISTPDIEPGLFRVLGPPARSAGPPR</sequence>
<keyword evidence="2" id="KW-0663">Pyridoxal phosphate</keyword>
<dbReference type="InterPro" id="IPR036388">
    <property type="entry name" value="WH-like_DNA-bd_sf"/>
</dbReference>
<dbReference type="Pfam" id="PF00392">
    <property type="entry name" value="GntR"/>
    <property type="match status" value="1"/>
</dbReference>
<dbReference type="Gene3D" id="3.40.640.10">
    <property type="entry name" value="Type I PLP-dependent aspartate aminotransferase-like (Major domain)"/>
    <property type="match status" value="1"/>
</dbReference>
<feature type="region of interest" description="Disordered" evidence="6">
    <location>
        <begin position="72"/>
        <end position="97"/>
    </location>
</feature>
<dbReference type="Pfam" id="PF00155">
    <property type="entry name" value="Aminotran_1_2"/>
    <property type="match status" value="1"/>
</dbReference>
<dbReference type="InterPro" id="IPR051446">
    <property type="entry name" value="HTH_trans_reg/aminotransferase"/>
</dbReference>
<comment type="caution">
    <text evidence="8">The sequence shown here is derived from an EMBL/GenBank/DDBJ whole genome shotgun (WGS) entry which is preliminary data.</text>
</comment>
<dbReference type="SMART" id="SM00345">
    <property type="entry name" value="HTH_GNTR"/>
    <property type="match status" value="1"/>
</dbReference>
<dbReference type="SUPFAM" id="SSF46785">
    <property type="entry name" value="Winged helix' DNA-binding domain"/>
    <property type="match status" value="1"/>
</dbReference>
<feature type="compositionally biased region" description="Low complexity" evidence="6">
    <location>
        <begin position="77"/>
        <end position="97"/>
    </location>
</feature>
<dbReference type="InterPro" id="IPR036390">
    <property type="entry name" value="WH_DNA-bd_sf"/>
</dbReference>
<comment type="similarity">
    <text evidence="1">In the C-terminal section; belongs to the class-I pyridoxal-phosphate-dependent aminotransferase family.</text>
</comment>
<evidence type="ECO:0000256" key="3">
    <source>
        <dbReference type="ARBA" id="ARBA00023015"/>
    </source>
</evidence>
<dbReference type="PROSITE" id="PS50949">
    <property type="entry name" value="HTH_GNTR"/>
    <property type="match status" value="1"/>
</dbReference>
<dbReference type="PANTHER" id="PTHR46577">
    <property type="entry name" value="HTH-TYPE TRANSCRIPTIONAL REGULATORY PROTEIN GABR"/>
    <property type="match status" value="1"/>
</dbReference>
<reference evidence="9" key="1">
    <citation type="journal article" date="2019" name="Int. J. Syst. Evol. Microbiol.">
        <title>The Global Catalogue of Microorganisms (GCM) 10K type strain sequencing project: providing services to taxonomists for standard genome sequencing and annotation.</title>
        <authorList>
            <consortium name="The Broad Institute Genomics Platform"/>
            <consortium name="The Broad Institute Genome Sequencing Center for Infectious Disease"/>
            <person name="Wu L."/>
            <person name="Ma J."/>
        </authorList>
    </citation>
    <scope>NUCLEOTIDE SEQUENCE [LARGE SCALE GENOMIC DNA]</scope>
    <source>
        <strain evidence="9">JCM 31290</strain>
    </source>
</reference>
<evidence type="ECO:0000256" key="1">
    <source>
        <dbReference type="ARBA" id="ARBA00005384"/>
    </source>
</evidence>
<keyword evidence="4" id="KW-0238">DNA-binding</keyword>
<dbReference type="Proteomes" id="UP001501115">
    <property type="component" value="Unassembled WGS sequence"/>
</dbReference>
<name>A0ABP8GWH9_9ACTN</name>
<proteinExistence type="inferred from homology"/>
<dbReference type="PANTHER" id="PTHR46577:SF1">
    <property type="entry name" value="HTH-TYPE TRANSCRIPTIONAL REGULATORY PROTEIN GABR"/>
    <property type="match status" value="1"/>
</dbReference>
<keyword evidence="8" id="KW-0808">Transferase</keyword>
<protein>
    <submittedName>
        <fullName evidence="8">PLP-dependent aminotransferase family protein</fullName>
    </submittedName>
</protein>
<evidence type="ECO:0000313" key="9">
    <source>
        <dbReference type="Proteomes" id="UP001501115"/>
    </source>
</evidence>
<dbReference type="InterPro" id="IPR004839">
    <property type="entry name" value="Aminotransferase_I/II_large"/>
</dbReference>
<dbReference type="InterPro" id="IPR000524">
    <property type="entry name" value="Tscrpt_reg_HTH_GntR"/>
</dbReference>
<evidence type="ECO:0000259" key="7">
    <source>
        <dbReference type="PROSITE" id="PS50949"/>
    </source>
</evidence>
<dbReference type="InterPro" id="IPR015421">
    <property type="entry name" value="PyrdxlP-dep_Trfase_major"/>
</dbReference>
<dbReference type="CDD" id="cd07377">
    <property type="entry name" value="WHTH_GntR"/>
    <property type="match status" value="1"/>
</dbReference>
<dbReference type="EMBL" id="BAABET010000010">
    <property type="protein sequence ID" value="GAA4330808.1"/>
    <property type="molecule type" value="Genomic_DNA"/>
</dbReference>
<dbReference type="InterPro" id="IPR015424">
    <property type="entry name" value="PyrdxlP-dep_Trfase"/>
</dbReference>
<keyword evidence="9" id="KW-1185">Reference proteome</keyword>